<feature type="transmembrane region" description="Helical" evidence="1">
    <location>
        <begin position="12"/>
        <end position="32"/>
    </location>
</feature>
<evidence type="ECO:0000256" key="1">
    <source>
        <dbReference type="SAM" id="Phobius"/>
    </source>
</evidence>
<accession>A0A6J7QIQ6</accession>
<dbReference type="Pfam" id="PF05425">
    <property type="entry name" value="CopD"/>
    <property type="match status" value="1"/>
</dbReference>
<keyword evidence="1" id="KW-1133">Transmembrane helix</keyword>
<feature type="domain" description="Copper resistance protein D" evidence="2">
    <location>
        <begin position="46"/>
        <end position="112"/>
    </location>
</feature>
<name>A0A6J7QIQ6_9ZZZZ</name>
<sequence length="136" mass="14271">MISPTLDSLRIFLHLLAAAVWVGGQIVLGGLVPQLRKSHPEALTTTAQGFARVAWPAFALLVVTGFWNIFDTDITALDTSYQVTLGIKIVLVAIGAIATLAHSASPSKRVKAIGGAIGLLSSLVIFYFGILLSSAV</sequence>
<feature type="transmembrane region" description="Helical" evidence="1">
    <location>
        <begin position="82"/>
        <end position="101"/>
    </location>
</feature>
<evidence type="ECO:0000259" key="2">
    <source>
        <dbReference type="Pfam" id="PF05425"/>
    </source>
</evidence>
<dbReference type="GO" id="GO:0016020">
    <property type="term" value="C:membrane"/>
    <property type="evidence" value="ECO:0007669"/>
    <property type="project" value="InterPro"/>
</dbReference>
<protein>
    <submittedName>
        <fullName evidence="3">Unannotated protein</fullName>
    </submittedName>
</protein>
<proteinExistence type="predicted"/>
<keyword evidence="1" id="KW-0472">Membrane</keyword>
<feature type="transmembrane region" description="Helical" evidence="1">
    <location>
        <begin position="113"/>
        <end position="135"/>
    </location>
</feature>
<reference evidence="3" key="1">
    <citation type="submission" date="2020-05" db="EMBL/GenBank/DDBJ databases">
        <authorList>
            <person name="Chiriac C."/>
            <person name="Salcher M."/>
            <person name="Ghai R."/>
            <person name="Kavagutti S V."/>
        </authorList>
    </citation>
    <scope>NUCLEOTIDE SEQUENCE</scope>
</reference>
<gene>
    <name evidence="3" type="ORF">UFOPK4098_00662</name>
</gene>
<organism evidence="3">
    <name type="scientific">freshwater metagenome</name>
    <dbReference type="NCBI Taxonomy" id="449393"/>
    <lineage>
        <taxon>unclassified sequences</taxon>
        <taxon>metagenomes</taxon>
        <taxon>ecological metagenomes</taxon>
    </lineage>
</organism>
<dbReference type="AlphaFoldDB" id="A0A6J7QIQ6"/>
<keyword evidence="1" id="KW-0812">Transmembrane</keyword>
<evidence type="ECO:0000313" key="3">
    <source>
        <dbReference type="EMBL" id="CAB5017517.1"/>
    </source>
</evidence>
<dbReference type="InterPro" id="IPR008457">
    <property type="entry name" value="Cu-R_CopD_dom"/>
</dbReference>
<feature type="transmembrane region" description="Helical" evidence="1">
    <location>
        <begin position="53"/>
        <end position="70"/>
    </location>
</feature>
<dbReference type="EMBL" id="CAFBPN010000026">
    <property type="protein sequence ID" value="CAB5017517.1"/>
    <property type="molecule type" value="Genomic_DNA"/>
</dbReference>